<dbReference type="AlphaFoldDB" id="A0AAE1M2D3"/>
<comment type="caution">
    <text evidence="2">The sequence shown here is derived from an EMBL/GenBank/DDBJ whole genome shotgun (WGS) entry which is preliminary data.</text>
</comment>
<reference evidence="2" key="1">
    <citation type="submission" date="2023-11" db="EMBL/GenBank/DDBJ databases">
        <title>The genome sequences of three competitors of mushroom-forming fungi.</title>
        <authorList>
            <person name="Beijen E."/>
            <person name="Ohm R.A."/>
        </authorList>
    </citation>
    <scope>NUCLEOTIDE SEQUENCE</scope>
    <source>
        <strain evidence="2">CBS 100526</strain>
    </source>
</reference>
<proteinExistence type="predicted"/>
<gene>
    <name evidence="2" type="ORF">Triagg1_3220</name>
</gene>
<organism evidence="2 3">
    <name type="scientific">Trichoderma aggressivum f. europaeum</name>
    <dbReference type="NCBI Taxonomy" id="173218"/>
    <lineage>
        <taxon>Eukaryota</taxon>
        <taxon>Fungi</taxon>
        <taxon>Dikarya</taxon>
        <taxon>Ascomycota</taxon>
        <taxon>Pezizomycotina</taxon>
        <taxon>Sordariomycetes</taxon>
        <taxon>Hypocreomycetidae</taxon>
        <taxon>Hypocreales</taxon>
        <taxon>Hypocreaceae</taxon>
        <taxon>Trichoderma</taxon>
    </lineage>
</organism>
<evidence type="ECO:0000313" key="3">
    <source>
        <dbReference type="Proteomes" id="UP001273209"/>
    </source>
</evidence>
<dbReference type="GeneID" id="87917394"/>
<dbReference type="RefSeq" id="XP_062757744.1">
    <property type="nucleotide sequence ID" value="XM_062897489.1"/>
</dbReference>
<dbReference type="EMBL" id="JAWRVG010000009">
    <property type="protein sequence ID" value="KAK4078204.1"/>
    <property type="molecule type" value="Genomic_DNA"/>
</dbReference>
<evidence type="ECO:0000256" key="1">
    <source>
        <dbReference type="SAM" id="MobiDB-lite"/>
    </source>
</evidence>
<name>A0AAE1M2D3_9HYPO</name>
<dbReference type="Proteomes" id="UP001273209">
    <property type="component" value="Unassembled WGS sequence"/>
</dbReference>
<protein>
    <submittedName>
        <fullName evidence="2">Uncharacterized protein</fullName>
    </submittedName>
</protein>
<feature type="region of interest" description="Disordered" evidence="1">
    <location>
        <begin position="1"/>
        <end position="46"/>
    </location>
</feature>
<sequence length="89" mass="9569">MPLEESDAVESNAYDGEAEEQPPQPAFESHAYGGEEKMKSSLLGPPLKAMNMATKPKSSHPRLTTATVRQLAAEMTGSLMPLLVVPCKI</sequence>
<accession>A0AAE1M2D3</accession>
<evidence type="ECO:0000313" key="2">
    <source>
        <dbReference type="EMBL" id="KAK4078204.1"/>
    </source>
</evidence>
<keyword evidence="3" id="KW-1185">Reference proteome</keyword>